<dbReference type="PANTHER" id="PTHR42978:SF7">
    <property type="entry name" value="METALLO-HYDROLASE RV2300C-RELATED"/>
    <property type="match status" value="1"/>
</dbReference>
<evidence type="ECO:0000256" key="5">
    <source>
        <dbReference type="ARBA" id="ARBA00022833"/>
    </source>
</evidence>
<dbReference type="GO" id="GO:0016787">
    <property type="term" value="F:hydrolase activity"/>
    <property type="evidence" value="ECO:0007669"/>
    <property type="project" value="UniProtKB-KW"/>
</dbReference>
<protein>
    <submittedName>
        <fullName evidence="7">Metallo-hydrolase</fullName>
    </submittedName>
</protein>
<dbReference type="CDD" id="cd07742">
    <property type="entry name" value="metallo-hydrolase-like_MBL-fold"/>
    <property type="match status" value="1"/>
</dbReference>
<evidence type="ECO:0000256" key="3">
    <source>
        <dbReference type="ARBA" id="ARBA00022723"/>
    </source>
</evidence>
<sequence>MKVHHLNCGTMLPPGAGRIVCHVLLIETGDGLVLVDSGFGLDDIAEPGRRLGPTRHLLKPALAREETAARQVERLGFDRDDVRHIVVTHLDQDHIGGLSDFPHAQVHVTAAELLGSVTSPSRQERFRYRAAQWAHGPRFVEHGPGGERWRGFAAARELDTIAPGIVLVPLPGHTRGHTCVAVDAGSHWILHAGDAFFHRSTLDRTSTAPAVLRVMERLVAYDLKQVRANHARLAELHHRAEPDLVIVNAHDAELYERIRNLRATQG</sequence>
<comment type="caution">
    <text evidence="7">The sequence shown here is derived from an EMBL/GenBank/DDBJ whole genome shotgun (WGS) entry which is preliminary data.</text>
</comment>
<comment type="similarity">
    <text evidence="2">Belongs to the metallo-beta-lactamase superfamily.</text>
</comment>
<evidence type="ECO:0000259" key="6">
    <source>
        <dbReference type="SMART" id="SM00849"/>
    </source>
</evidence>
<reference evidence="7" key="2">
    <citation type="submission" date="2020-09" db="EMBL/GenBank/DDBJ databases">
        <authorList>
            <person name="Sun Q."/>
            <person name="Zhou Y."/>
        </authorList>
    </citation>
    <scope>NUCLEOTIDE SEQUENCE</scope>
    <source>
        <strain evidence="7">CGMCC 4.7403</strain>
    </source>
</reference>
<dbReference type="RefSeq" id="WP_189788358.1">
    <property type="nucleotide sequence ID" value="NZ_BNAT01000070.1"/>
</dbReference>
<name>A0A919DQ46_9ACTN</name>
<gene>
    <name evidence="7" type="ORF">GCM10017771_92000</name>
</gene>
<dbReference type="InterPro" id="IPR036866">
    <property type="entry name" value="RibonucZ/Hydroxyglut_hydro"/>
</dbReference>
<dbReference type="AlphaFoldDB" id="A0A919DQ46"/>
<evidence type="ECO:0000256" key="1">
    <source>
        <dbReference type="ARBA" id="ARBA00001947"/>
    </source>
</evidence>
<accession>A0A919DQ46</accession>
<evidence type="ECO:0000313" key="7">
    <source>
        <dbReference type="EMBL" id="GHE68330.1"/>
    </source>
</evidence>
<dbReference type="Pfam" id="PF00753">
    <property type="entry name" value="Lactamase_B"/>
    <property type="match status" value="1"/>
</dbReference>
<dbReference type="GO" id="GO:0046872">
    <property type="term" value="F:metal ion binding"/>
    <property type="evidence" value="ECO:0007669"/>
    <property type="project" value="UniProtKB-KW"/>
</dbReference>
<dbReference type="SMART" id="SM00849">
    <property type="entry name" value="Lactamase_B"/>
    <property type="match status" value="1"/>
</dbReference>
<feature type="domain" description="Metallo-beta-lactamase" evidence="6">
    <location>
        <begin position="20"/>
        <end position="250"/>
    </location>
</feature>
<keyword evidence="4" id="KW-0378">Hydrolase</keyword>
<proteinExistence type="inferred from homology"/>
<organism evidence="7 8">
    <name type="scientific">Streptomyces capitiformicae</name>
    <dbReference type="NCBI Taxonomy" id="2014920"/>
    <lineage>
        <taxon>Bacteria</taxon>
        <taxon>Bacillati</taxon>
        <taxon>Actinomycetota</taxon>
        <taxon>Actinomycetes</taxon>
        <taxon>Kitasatosporales</taxon>
        <taxon>Streptomycetaceae</taxon>
        <taxon>Streptomyces</taxon>
    </lineage>
</organism>
<comment type="cofactor">
    <cofactor evidence="1">
        <name>Zn(2+)</name>
        <dbReference type="ChEBI" id="CHEBI:29105"/>
    </cofactor>
</comment>
<dbReference type="InterPro" id="IPR001279">
    <property type="entry name" value="Metallo-B-lactamas"/>
</dbReference>
<evidence type="ECO:0000256" key="4">
    <source>
        <dbReference type="ARBA" id="ARBA00022801"/>
    </source>
</evidence>
<keyword evidence="3" id="KW-0479">Metal-binding</keyword>
<dbReference type="EMBL" id="BNAT01000070">
    <property type="protein sequence ID" value="GHE68330.1"/>
    <property type="molecule type" value="Genomic_DNA"/>
</dbReference>
<dbReference type="PANTHER" id="PTHR42978">
    <property type="entry name" value="QUORUM-QUENCHING LACTONASE YTNP-RELATED-RELATED"/>
    <property type="match status" value="1"/>
</dbReference>
<keyword evidence="5" id="KW-0862">Zinc</keyword>
<reference evidence="7" key="1">
    <citation type="journal article" date="2014" name="Int. J. Syst. Evol. Microbiol.">
        <title>Complete genome sequence of Corynebacterium casei LMG S-19264T (=DSM 44701T), isolated from a smear-ripened cheese.</title>
        <authorList>
            <consortium name="US DOE Joint Genome Institute (JGI-PGF)"/>
            <person name="Walter F."/>
            <person name="Albersmeier A."/>
            <person name="Kalinowski J."/>
            <person name="Ruckert C."/>
        </authorList>
    </citation>
    <scope>NUCLEOTIDE SEQUENCE</scope>
    <source>
        <strain evidence="7">CGMCC 4.7403</strain>
    </source>
</reference>
<keyword evidence="8" id="KW-1185">Reference proteome</keyword>
<dbReference type="Proteomes" id="UP000603227">
    <property type="component" value="Unassembled WGS sequence"/>
</dbReference>
<dbReference type="InterPro" id="IPR051013">
    <property type="entry name" value="MBL_superfamily_lactonases"/>
</dbReference>
<dbReference type="SUPFAM" id="SSF56281">
    <property type="entry name" value="Metallo-hydrolase/oxidoreductase"/>
    <property type="match status" value="1"/>
</dbReference>
<evidence type="ECO:0000256" key="2">
    <source>
        <dbReference type="ARBA" id="ARBA00007749"/>
    </source>
</evidence>
<evidence type="ECO:0000313" key="8">
    <source>
        <dbReference type="Proteomes" id="UP000603227"/>
    </source>
</evidence>
<dbReference type="Gene3D" id="3.60.15.10">
    <property type="entry name" value="Ribonuclease Z/Hydroxyacylglutathione hydrolase-like"/>
    <property type="match status" value="1"/>
</dbReference>